<reference evidence="3" key="2">
    <citation type="submission" date="2025-09" db="UniProtKB">
        <authorList>
            <consortium name="Ensembl"/>
        </authorList>
    </citation>
    <scope>IDENTIFICATION</scope>
</reference>
<dbReference type="Proteomes" id="UP000265020">
    <property type="component" value="Unassembled WGS sequence"/>
</dbReference>
<dbReference type="AlphaFoldDB" id="A0A3Q2CB96"/>
<organism evidence="3 4">
    <name type="scientific">Cyprinodon variegatus</name>
    <name type="common">Sheepshead minnow</name>
    <dbReference type="NCBI Taxonomy" id="28743"/>
    <lineage>
        <taxon>Eukaryota</taxon>
        <taxon>Metazoa</taxon>
        <taxon>Chordata</taxon>
        <taxon>Craniata</taxon>
        <taxon>Vertebrata</taxon>
        <taxon>Euteleostomi</taxon>
        <taxon>Actinopterygii</taxon>
        <taxon>Neopterygii</taxon>
        <taxon>Teleostei</taxon>
        <taxon>Neoteleostei</taxon>
        <taxon>Acanthomorphata</taxon>
        <taxon>Ovalentaria</taxon>
        <taxon>Atherinomorphae</taxon>
        <taxon>Cyprinodontiformes</taxon>
        <taxon>Cyprinodontidae</taxon>
        <taxon>Cyprinodon</taxon>
    </lineage>
</organism>
<dbReference type="SUPFAM" id="SSF52047">
    <property type="entry name" value="RNI-like"/>
    <property type="match status" value="1"/>
</dbReference>
<keyword evidence="1" id="KW-0433">Leucine-rich repeat</keyword>
<dbReference type="InterPro" id="IPR051261">
    <property type="entry name" value="NLR"/>
</dbReference>
<dbReference type="GeneTree" id="ENSGT01150000287156"/>
<dbReference type="STRING" id="28743.ENSCVAP00000002027"/>
<dbReference type="Gene3D" id="3.80.10.10">
    <property type="entry name" value="Ribonuclease Inhibitor"/>
    <property type="match status" value="1"/>
</dbReference>
<evidence type="ECO:0000256" key="2">
    <source>
        <dbReference type="ARBA" id="ARBA00022737"/>
    </source>
</evidence>
<name>A0A3Q2CB96_CYPVA</name>
<evidence type="ECO:0000313" key="3">
    <source>
        <dbReference type="Ensembl" id="ENSCVAP00000002027.1"/>
    </source>
</evidence>
<keyword evidence="2" id="KW-0677">Repeat</keyword>
<evidence type="ECO:0000313" key="4">
    <source>
        <dbReference type="Proteomes" id="UP000265020"/>
    </source>
</evidence>
<reference evidence="3" key="1">
    <citation type="submission" date="2025-08" db="UniProtKB">
        <authorList>
            <consortium name="Ensembl"/>
        </authorList>
    </citation>
    <scope>IDENTIFICATION</scope>
</reference>
<proteinExistence type="predicted"/>
<dbReference type="InterPro" id="IPR032675">
    <property type="entry name" value="LRR_dom_sf"/>
</dbReference>
<protein>
    <submittedName>
        <fullName evidence="3">Uncharacterized protein</fullName>
    </submittedName>
</protein>
<keyword evidence="4" id="KW-1185">Reference proteome</keyword>
<dbReference type="PANTHER" id="PTHR24106">
    <property type="entry name" value="NACHT, LRR AND CARD DOMAINS-CONTAINING"/>
    <property type="match status" value="1"/>
</dbReference>
<dbReference type="Ensembl" id="ENSCVAT00000012427.1">
    <property type="protein sequence ID" value="ENSCVAP00000002027.1"/>
    <property type="gene ID" value="ENSCVAG00000003079.1"/>
</dbReference>
<evidence type="ECO:0000256" key="1">
    <source>
        <dbReference type="ARBA" id="ARBA00022614"/>
    </source>
</evidence>
<sequence>MFKWKVLICILFNSAKIFCYLFRLWDCSFSEISWASLFSALKANPSHLKELYLLRTNLDSGMKELSGFLQSPLCKLQTLSCTVATSSCSTAALNRTEVPAALYPGCANCNNPQRASRPSSSAAPGGSVQSGELWRWRPLWIRSHPRKKEDNITISRTNSLPT</sequence>
<accession>A0A3Q2CB96</accession>